<gene>
    <name evidence="2" type="ORF">O181_033502</name>
</gene>
<dbReference type="CDD" id="cd09274">
    <property type="entry name" value="RNase_HI_RT_Ty3"/>
    <property type="match status" value="1"/>
</dbReference>
<keyword evidence="3" id="KW-1185">Reference proteome</keyword>
<dbReference type="SUPFAM" id="SSF56672">
    <property type="entry name" value="DNA/RNA polymerases"/>
    <property type="match status" value="1"/>
</dbReference>
<dbReference type="OrthoDB" id="3252467at2759"/>
<protein>
    <recommendedName>
        <fullName evidence="1">Reverse transcriptase/retrotransposon-derived protein RNase H-like domain-containing protein</fullName>
    </recommendedName>
</protein>
<dbReference type="PANTHER" id="PTHR34072">
    <property type="entry name" value="ENZYMATIC POLYPROTEIN-RELATED"/>
    <property type="match status" value="1"/>
</dbReference>
<dbReference type="EMBL" id="AVOT02012230">
    <property type="protein sequence ID" value="MBW0493787.1"/>
    <property type="molecule type" value="Genomic_DNA"/>
</dbReference>
<dbReference type="InterPro" id="IPR041577">
    <property type="entry name" value="RT_RNaseH_2"/>
</dbReference>
<proteinExistence type="predicted"/>
<dbReference type="Proteomes" id="UP000765509">
    <property type="component" value="Unassembled WGS sequence"/>
</dbReference>
<evidence type="ECO:0000259" key="1">
    <source>
        <dbReference type="Pfam" id="PF17919"/>
    </source>
</evidence>
<reference evidence="2" key="1">
    <citation type="submission" date="2021-03" db="EMBL/GenBank/DDBJ databases">
        <title>Draft genome sequence of rust myrtle Austropuccinia psidii MF-1, a brazilian biotype.</title>
        <authorList>
            <person name="Quecine M.C."/>
            <person name="Pachon D.M.R."/>
            <person name="Bonatelli M.L."/>
            <person name="Correr F.H."/>
            <person name="Franceschini L.M."/>
            <person name="Leite T.F."/>
            <person name="Margarido G.R.A."/>
            <person name="Almeida C.A."/>
            <person name="Ferrarezi J.A."/>
            <person name="Labate C.A."/>
        </authorList>
    </citation>
    <scope>NUCLEOTIDE SEQUENCE</scope>
    <source>
        <strain evidence="2">MF-1</strain>
    </source>
</reference>
<dbReference type="AlphaFoldDB" id="A0A9Q3D4R3"/>
<dbReference type="InterPro" id="IPR043502">
    <property type="entry name" value="DNA/RNA_pol_sf"/>
</dbReference>
<comment type="caution">
    <text evidence="2">The sequence shown here is derived from an EMBL/GenBank/DDBJ whole genome shotgun (WGS) entry which is preliminary data.</text>
</comment>
<evidence type="ECO:0000313" key="3">
    <source>
        <dbReference type="Proteomes" id="UP000765509"/>
    </source>
</evidence>
<sequence length="218" mass="24870">MGLPPLSFPASLEEKWYEEEQPKEIETVLKEVPPAYHQYFDVFSKMKAEKIPPYRTCDHHIELEDSPIIFNEEALSHFQTLKEAFTTDPILSHFNPSLPAIVEIDASDYSLGAVLSQVNDSGRHPIEFNSHKIVPAELNYESHEKDLLGIVWALKPWRAFLLSLSDPFEVLKHCSSLQYFISSKVLTCCQAHWEEFLSEFHFSIAHCPGILATSPDAL</sequence>
<dbReference type="PANTHER" id="PTHR34072:SF52">
    <property type="entry name" value="RIBONUCLEASE H"/>
    <property type="match status" value="1"/>
</dbReference>
<evidence type="ECO:0000313" key="2">
    <source>
        <dbReference type="EMBL" id="MBW0493787.1"/>
    </source>
</evidence>
<name>A0A9Q3D4R3_9BASI</name>
<dbReference type="Pfam" id="PF17919">
    <property type="entry name" value="RT_RNaseH_2"/>
    <property type="match status" value="1"/>
</dbReference>
<accession>A0A9Q3D4R3</accession>
<organism evidence="2 3">
    <name type="scientific">Austropuccinia psidii MF-1</name>
    <dbReference type="NCBI Taxonomy" id="1389203"/>
    <lineage>
        <taxon>Eukaryota</taxon>
        <taxon>Fungi</taxon>
        <taxon>Dikarya</taxon>
        <taxon>Basidiomycota</taxon>
        <taxon>Pucciniomycotina</taxon>
        <taxon>Pucciniomycetes</taxon>
        <taxon>Pucciniales</taxon>
        <taxon>Sphaerophragmiaceae</taxon>
        <taxon>Austropuccinia</taxon>
    </lineage>
</organism>
<feature type="domain" description="Reverse transcriptase/retrotransposon-derived protein RNase H-like" evidence="1">
    <location>
        <begin position="71"/>
        <end position="167"/>
    </location>
</feature>